<comment type="subcellular location">
    <subcellularLocation>
        <location evidence="1">Cytoplasm</location>
    </subcellularLocation>
</comment>
<dbReference type="GO" id="GO:0007059">
    <property type="term" value="P:chromosome segregation"/>
    <property type="evidence" value="ECO:0007669"/>
    <property type="project" value="TreeGrafter"/>
</dbReference>
<dbReference type="GO" id="GO:0000242">
    <property type="term" value="C:pericentriolar material"/>
    <property type="evidence" value="ECO:0007669"/>
    <property type="project" value="TreeGrafter"/>
</dbReference>
<dbReference type="GO" id="GO:0007099">
    <property type="term" value="P:centriole replication"/>
    <property type="evidence" value="ECO:0007669"/>
    <property type="project" value="TreeGrafter"/>
</dbReference>
<dbReference type="Ensembl" id="ENSSMRT00000035800.1">
    <property type="protein sequence ID" value="ENSSMRP00000030688.1"/>
    <property type="gene ID" value="ENSSMRG00000023517.1"/>
</dbReference>
<reference evidence="4" key="1">
    <citation type="submission" date="2025-08" db="UniProtKB">
        <authorList>
            <consortium name="Ensembl"/>
        </authorList>
    </citation>
    <scope>IDENTIFICATION</scope>
</reference>
<dbReference type="Proteomes" id="UP000694421">
    <property type="component" value="Unplaced"/>
</dbReference>
<dbReference type="GO" id="GO:0090266">
    <property type="term" value="P:regulation of mitotic cell cycle spindle assembly checkpoint"/>
    <property type="evidence" value="ECO:0007669"/>
    <property type="project" value="TreeGrafter"/>
</dbReference>
<evidence type="ECO:0000256" key="2">
    <source>
        <dbReference type="ARBA" id="ARBA00022490"/>
    </source>
</evidence>
<dbReference type="AlphaFoldDB" id="A0A8D0EFM4"/>
<proteinExistence type="predicted"/>
<dbReference type="GO" id="GO:0001578">
    <property type="term" value="P:microtubule bundle formation"/>
    <property type="evidence" value="ECO:0007669"/>
    <property type="project" value="TreeGrafter"/>
</dbReference>
<evidence type="ECO:0000313" key="5">
    <source>
        <dbReference type="Proteomes" id="UP000694421"/>
    </source>
</evidence>
<dbReference type="GO" id="GO:0043015">
    <property type="term" value="F:gamma-tubulin binding"/>
    <property type="evidence" value="ECO:0007669"/>
    <property type="project" value="TreeGrafter"/>
</dbReference>
<name>A0A8D0EFM4_SALMN</name>
<dbReference type="InterPro" id="IPR012943">
    <property type="entry name" value="Cnn_1N"/>
</dbReference>
<dbReference type="GO" id="GO:0046600">
    <property type="term" value="P:negative regulation of centriole replication"/>
    <property type="evidence" value="ECO:0007669"/>
    <property type="project" value="TreeGrafter"/>
</dbReference>
<dbReference type="InterPro" id="IPR042791">
    <property type="entry name" value="CDK5RAP2"/>
</dbReference>
<keyword evidence="5" id="KW-1185">Reference proteome</keyword>
<organism evidence="4 5">
    <name type="scientific">Salvator merianae</name>
    <name type="common">Argentine black and white tegu</name>
    <name type="synonym">Tupinambis merianae</name>
    <dbReference type="NCBI Taxonomy" id="96440"/>
    <lineage>
        <taxon>Eukaryota</taxon>
        <taxon>Metazoa</taxon>
        <taxon>Chordata</taxon>
        <taxon>Craniata</taxon>
        <taxon>Vertebrata</taxon>
        <taxon>Euteleostomi</taxon>
        <taxon>Lepidosauria</taxon>
        <taxon>Squamata</taxon>
        <taxon>Bifurcata</taxon>
        <taxon>Unidentata</taxon>
        <taxon>Episquamata</taxon>
        <taxon>Laterata</taxon>
        <taxon>Teiioidea</taxon>
        <taxon>Teiidae</taxon>
        <taxon>Salvator</taxon>
    </lineage>
</organism>
<accession>A0A8D0EFM4</accession>
<reference evidence="4" key="2">
    <citation type="submission" date="2025-09" db="UniProtKB">
        <authorList>
            <consortium name="Ensembl"/>
        </authorList>
    </citation>
    <scope>IDENTIFICATION</scope>
</reference>
<dbReference type="GO" id="GO:0035371">
    <property type="term" value="C:microtubule plus-end"/>
    <property type="evidence" value="ECO:0007669"/>
    <property type="project" value="TreeGrafter"/>
</dbReference>
<keyword evidence="2" id="KW-0963">Cytoplasm</keyword>
<dbReference type="GO" id="GO:0005737">
    <property type="term" value="C:cytoplasm"/>
    <property type="evidence" value="ECO:0007669"/>
    <property type="project" value="UniProtKB-SubCell"/>
</dbReference>
<dbReference type="GO" id="GO:0000132">
    <property type="term" value="P:establishment of mitotic spindle orientation"/>
    <property type="evidence" value="ECO:0007669"/>
    <property type="project" value="TreeGrafter"/>
</dbReference>
<sequence length="118" mass="13823">MQPQIFSYFSTLVEMPTIEDFDVACPVMPTIEDLVCPMVQKQPTVLGHLEAAPVEDHLPGDFEQSSTAPTQTLRDFEKHLNDLKKENFSLKLRIYFLEERMQQKYEATKEDVYRQKHM</sequence>
<dbReference type="GO" id="GO:0008017">
    <property type="term" value="F:microtubule binding"/>
    <property type="evidence" value="ECO:0007669"/>
    <property type="project" value="TreeGrafter"/>
</dbReference>
<evidence type="ECO:0000313" key="4">
    <source>
        <dbReference type="Ensembl" id="ENSSMRP00000030688.1"/>
    </source>
</evidence>
<dbReference type="GeneTree" id="ENSGT00950000183190"/>
<feature type="domain" description="Centrosomin N-terminal motif 1" evidence="3">
    <location>
        <begin position="72"/>
        <end position="115"/>
    </location>
</feature>
<dbReference type="PANTHER" id="PTHR46930:SF1">
    <property type="entry name" value="CDK5 REGULATORY SUBUNIT-ASSOCIATED PROTEIN 2"/>
    <property type="match status" value="1"/>
</dbReference>
<evidence type="ECO:0000259" key="3">
    <source>
        <dbReference type="Pfam" id="PF07989"/>
    </source>
</evidence>
<dbReference type="Pfam" id="PF07989">
    <property type="entry name" value="Cnn_1N"/>
    <property type="match status" value="1"/>
</dbReference>
<evidence type="ECO:0000256" key="1">
    <source>
        <dbReference type="ARBA" id="ARBA00004496"/>
    </source>
</evidence>
<protein>
    <recommendedName>
        <fullName evidence="3">Centrosomin N-terminal motif 1 domain-containing protein</fullName>
    </recommendedName>
</protein>
<dbReference type="GO" id="GO:0097431">
    <property type="term" value="C:mitotic spindle pole"/>
    <property type="evidence" value="ECO:0007669"/>
    <property type="project" value="TreeGrafter"/>
</dbReference>
<dbReference type="PANTHER" id="PTHR46930">
    <property type="entry name" value="CDK5 REGULATORY SUBUNIT-ASSOCIATED PROTEIN 2"/>
    <property type="match status" value="1"/>
</dbReference>